<dbReference type="Pfam" id="PF03222">
    <property type="entry name" value="Trp_Tyr_perm"/>
    <property type="match status" value="1"/>
</dbReference>
<evidence type="ECO:0000256" key="1">
    <source>
        <dbReference type="ARBA" id="ARBA00004429"/>
    </source>
</evidence>
<sequence>MMATLVSQFAKAGSLLSAVTGLPEAGLSAALAAGLSALTWRSSSSTTTSVNGWLTLGFVIACVALFTVGVPLADWSRLSRASWLACLPSFPTILQLFVYLEVIPTLGTLLKMDARRMKRAILIGSAT</sequence>
<protein>
    <submittedName>
        <fullName evidence="9">Uncharacterized protein</fullName>
    </submittedName>
</protein>
<dbReference type="GO" id="GO:0003333">
    <property type="term" value="P:amino acid transmembrane transport"/>
    <property type="evidence" value="ECO:0007669"/>
    <property type="project" value="InterPro"/>
</dbReference>
<dbReference type="EMBL" id="CAJNJA010006022">
    <property type="protein sequence ID" value="CAE7203728.1"/>
    <property type="molecule type" value="Genomic_DNA"/>
</dbReference>
<name>A0A812JHU3_9DINO</name>
<keyword evidence="3" id="KW-1003">Cell membrane</keyword>
<keyword evidence="5 8" id="KW-0812">Transmembrane</keyword>
<gene>
    <name evidence="9" type="ORF">SNEC2469_LOCUS1671</name>
</gene>
<evidence type="ECO:0000256" key="7">
    <source>
        <dbReference type="ARBA" id="ARBA00023136"/>
    </source>
</evidence>
<evidence type="ECO:0000256" key="3">
    <source>
        <dbReference type="ARBA" id="ARBA00022475"/>
    </source>
</evidence>
<keyword evidence="4" id="KW-0997">Cell inner membrane</keyword>
<dbReference type="AlphaFoldDB" id="A0A812JHU3"/>
<dbReference type="Proteomes" id="UP000601435">
    <property type="component" value="Unassembled WGS sequence"/>
</dbReference>
<evidence type="ECO:0000256" key="2">
    <source>
        <dbReference type="ARBA" id="ARBA00022448"/>
    </source>
</evidence>
<reference evidence="9" key="1">
    <citation type="submission" date="2021-02" db="EMBL/GenBank/DDBJ databases">
        <authorList>
            <person name="Dougan E. K."/>
            <person name="Rhodes N."/>
            <person name="Thang M."/>
            <person name="Chan C."/>
        </authorList>
    </citation>
    <scope>NUCLEOTIDE SEQUENCE</scope>
</reference>
<evidence type="ECO:0000256" key="4">
    <source>
        <dbReference type="ARBA" id="ARBA00022519"/>
    </source>
</evidence>
<feature type="transmembrane region" description="Helical" evidence="8">
    <location>
        <begin position="93"/>
        <end position="110"/>
    </location>
</feature>
<keyword evidence="2" id="KW-0813">Transport</keyword>
<evidence type="ECO:0000256" key="5">
    <source>
        <dbReference type="ARBA" id="ARBA00022692"/>
    </source>
</evidence>
<evidence type="ECO:0000256" key="8">
    <source>
        <dbReference type="SAM" id="Phobius"/>
    </source>
</evidence>
<keyword evidence="7 8" id="KW-0472">Membrane</keyword>
<feature type="non-terminal residue" evidence="9">
    <location>
        <position position="1"/>
    </location>
</feature>
<feature type="transmembrane region" description="Helical" evidence="8">
    <location>
        <begin position="20"/>
        <end position="40"/>
    </location>
</feature>
<comment type="caution">
    <text evidence="9">The sequence shown here is derived from an EMBL/GenBank/DDBJ whole genome shotgun (WGS) entry which is preliminary data.</text>
</comment>
<proteinExistence type="predicted"/>
<dbReference type="PANTHER" id="PTHR32195">
    <property type="entry name" value="OS07G0662800 PROTEIN"/>
    <property type="match status" value="1"/>
</dbReference>
<dbReference type="InterPro" id="IPR018227">
    <property type="entry name" value="Amino_acid_transport_2"/>
</dbReference>
<keyword evidence="10" id="KW-1185">Reference proteome</keyword>
<feature type="transmembrane region" description="Helical" evidence="8">
    <location>
        <begin position="52"/>
        <end position="73"/>
    </location>
</feature>
<dbReference type="OrthoDB" id="434845at2759"/>
<evidence type="ECO:0000313" key="9">
    <source>
        <dbReference type="EMBL" id="CAE7203728.1"/>
    </source>
</evidence>
<organism evidence="9 10">
    <name type="scientific">Symbiodinium necroappetens</name>
    <dbReference type="NCBI Taxonomy" id="1628268"/>
    <lineage>
        <taxon>Eukaryota</taxon>
        <taxon>Sar</taxon>
        <taxon>Alveolata</taxon>
        <taxon>Dinophyceae</taxon>
        <taxon>Suessiales</taxon>
        <taxon>Symbiodiniaceae</taxon>
        <taxon>Symbiodinium</taxon>
    </lineage>
</organism>
<keyword evidence="6 8" id="KW-1133">Transmembrane helix</keyword>
<comment type="subcellular location">
    <subcellularLocation>
        <location evidence="1">Cell inner membrane</location>
        <topology evidence="1">Multi-pass membrane protein</topology>
    </subcellularLocation>
</comment>
<dbReference type="PANTHER" id="PTHR32195:SF26">
    <property type="entry name" value="TRYPTOPHAN OR TYROSINE TRANSPORTER PROTEIN"/>
    <property type="match status" value="1"/>
</dbReference>
<evidence type="ECO:0000313" key="10">
    <source>
        <dbReference type="Proteomes" id="UP000601435"/>
    </source>
</evidence>
<dbReference type="GO" id="GO:0005886">
    <property type="term" value="C:plasma membrane"/>
    <property type="evidence" value="ECO:0007669"/>
    <property type="project" value="UniProtKB-SubCell"/>
</dbReference>
<accession>A0A812JHU3</accession>
<evidence type="ECO:0000256" key="6">
    <source>
        <dbReference type="ARBA" id="ARBA00022989"/>
    </source>
</evidence>